<evidence type="ECO:0000313" key="2">
    <source>
        <dbReference type="EMBL" id="PUA34176.1"/>
    </source>
</evidence>
<keyword evidence="1" id="KW-0472">Membrane</keyword>
<dbReference type="EMBL" id="NDWU01000002">
    <property type="protein sequence ID" value="PUA34176.1"/>
    <property type="molecule type" value="Genomic_DNA"/>
</dbReference>
<keyword evidence="1" id="KW-1133">Transmembrane helix</keyword>
<organism evidence="2 3">
    <name type="scientific">Candidatus Terraquivivens tikiterensis</name>
    <dbReference type="NCBI Taxonomy" id="1980982"/>
    <lineage>
        <taxon>Archaea</taxon>
        <taxon>Nitrososphaerota</taxon>
        <taxon>Candidatus Wolframiiraptoraceae</taxon>
        <taxon>Candidatus Terraquivivens</taxon>
    </lineage>
</organism>
<keyword evidence="1" id="KW-0812">Transmembrane</keyword>
<proteinExistence type="predicted"/>
<dbReference type="Proteomes" id="UP000244066">
    <property type="component" value="Unassembled WGS sequence"/>
</dbReference>
<feature type="transmembrane region" description="Helical" evidence="1">
    <location>
        <begin position="94"/>
        <end position="112"/>
    </location>
</feature>
<protein>
    <submittedName>
        <fullName evidence="2">Uncharacterized protein</fullName>
    </submittedName>
</protein>
<sequence>MGKKPKAFPAFGPRGLLSRLAPLALTLLACLSRMKTVHASVGDLVGKLSGALEGIQSLILMVGMGLLAAGLLLRFLPTGSFKTKEAGGQLIDHALILAGLGALGVWLLWFAADVAVSITGTGEAPQPSGPWSLPSR</sequence>
<evidence type="ECO:0000256" key="1">
    <source>
        <dbReference type="SAM" id="Phobius"/>
    </source>
</evidence>
<reference evidence="2 3" key="1">
    <citation type="submission" date="2017-04" db="EMBL/GenBank/DDBJ databases">
        <title>Draft Aigarchaeota genome from a New Zealand hot spring.</title>
        <authorList>
            <person name="Reysenbach A.-L."/>
            <person name="Donaho J.A."/>
            <person name="Gerhart J."/>
            <person name="Kelley J.F."/>
            <person name="Kouba K."/>
            <person name="Podar M."/>
            <person name="Stott M."/>
        </authorList>
    </citation>
    <scope>NUCLEOTIDE SEQUENCE [LARGE SCALE GENOMIC DNA]</scope>
    <source>
        <strain evidence="2">NZ13_MG1</strain>
    </source>
</reference>
<feature type="transmembrane region" description="Helical" evidence="1">
    <location>
        <begin position="55"/>
        <end position="73"/>
    </location>
</feature>
<gene>
    <name evidence="2" type="ORF">B9J98_00865</name>
</gene>
<accession>A0A2R7Y9K8</accession>
<name>A0A2R7Y9K8_9ARCH</name>
<comment type="caution">
    <text evidence="2">The sequence shown here is derived from an EMBL/GenBank/DDBJ whole genome shotgun (WGS) entry which is preliminary data.</text>
</comment>
<dbReference type="PROSITE" id="PS51257">
    <property type="entry name" value="PROKAR_LIPOPROTEIN"/>
    <property type="match status" value="1"/>
</dbReference>
<dbReference type="AlphaFoldDB" id="A0A2R7Y9K8"/>
<evidence type="ECO:0000313" key="3">
    <source>
        <dbReference type="Proteomes" id="UP000244066"/>
    </source>
</evidence>